<dbReference type="PANTHER" id="PTHR33154">
    <property type="entry name" value="TRANSCRIPTIONAL REGULATOR, ARSR FAMILY"/>
    <property type="match status" value="1"/>
</dbReference>
<keyword evidence="3" id="KW-0804">Transcription</keyword>
<organism evidence="6 7">
    <name type="scientific">Nesterenkonia xinjiangensis</name>
    <dbReference type="NCBI Taxonomy" id="225327"/>
    <lineage>
        <taxon>Bacteria</taxon>
        <taxon>Bacillati</taxon>
        <taxon>Actinomycetota</taxon>
        <taxon>Actinomycetes</taxon>
        <taxon>Micrococcales</taxon>
        <taxon>Micrococcaceae</taxon>
        <taxon>Nesterenkonia</taxon>
    </lineage>
</organism>
<evidence type="ECO:0000313" key="6">
    <source>
        <dbReference type="EMBL" id="NYJ78214.1"/>
    </source>
</evidence>
<dbReference type="Proteomes" id="UP000535437">
    <property type="component" value="Unassembled WGS sequence"/>
</dbReference>
<evidence type="ECO:0000259" key="5">
    <source>
        <dbReference type="PROSITE" id="PS50987"/>
    </source>
</evidence>
<evidence type="ECO:0000256" key="4">
    <source>
        <dbReference type="SAM" id="MobiDB-lite"/>
    </source>
</evidence>
<keyword evidence="1" id="KW-0805">Transcription regulation</keyword>
<dbReference type="PROSITE" id="PS50987">
    <property type="entry name" value="HTH_ARSR_2"/>
    <property type="match status" value="1"/>
</dbReference>
<gene>
    <name evidence="6" type="ORF">HNR09_001625</name>
</gene>
<evidence type="ECO:0000256" key="1">
    <source>
        <dbReference type="ARBA" id="ARBA00023015"/>
    </source>
</evidence>
<comment type="caution">
    <text evidence="6">The sequence shown here is derived from an EMBL/GenBank/DDBJ whole genome shotgun (WGS) entry which is preliminary data.</text>
</comment>
<sequence>MTLSPTTHRDPAVSTEVAAEDGPACCAPQPGVPGLAPEDAVELAIQLKALADPNRLTLLSLIAADARGEACVCDLTDPLGLGQPTVSHHLKILVDAGLLTREKRGVWSYYAVVAERLQEITHAVGHRIVPPAAPAATAPVPAREKETP</sequence>
<dbReference type="InterPro" id="IPR011991">
    <property type="entry name" value="ArsR-like_HTH"/>
</dbReference>
<dbReference type="NCBIfam" id="NF033788">
    <property type="entry name" value="HTH_metalloreg"/>
    <property type="match status" value="1"/>
</dbReference>
<dbReference type="GO" id="GO:0003700">
    <property type="term" value="F:DNA-binding transcription factor activity"/>
    <property type="evidence" value="ECO:0007669"/>
    <property type="project" value="InterPro"/>
</dbReference>
<evidence type="ECO:0000256" key="2">
    <source>
        <dbReference type="ARBA" id="ARBA00023125"/>
    </source>
</evidence>
<dbReference type="GO" id="GO:0003677">
    <property type="term" value="F:DNA binding"/>
    <property type="evidence" value="ECO:0007669"/>
    <property type="project" value="UniProtKB-KW"/>
</dbReference>
<dbReference type="AlphaFoldDB" id="A0A7Z0K8Z4"/>
<reference evidence="6 7" key="1">
    <citation type="submission" date="2020-07" db="EMBL/GenBank/DDBJ databases">
        <title>Sequencing the genomes of 1000 actinobacteria strains.</title>
        <authorList>
            <person name="Klenk H.-P."/>
        </authorList>
    </citation>
    <scope>NUCLEOTIDE SEQUENCE [LARGE SCALE GENOMIC DNA]</scope>
    <source>
        <strain evidence="6 7">DSM 15475</strain>
    </source>
</reference>
<keyword evidence="7" id="KW-1185">Reference proteome</keyword>
<evidence type="ECO:0000256" key="3">
    <source>
        <dbReference type="ARBA" id="ARBA00023163"/>
    </source>
</evidence>
<name>A0A7Z0K8Z4_9MICC</name>
<dbReference type="InterPro" id="IPR001845">
    <property type="entry name" value="HTH_ArsR_DNA-bd_dom"/>
</dbReference>
<dbReference type="PRINTS" id="PR00778">
    <property type="entry name" value="HTHARSR"/>
</dbReference>
<evidence type="ECO:0000313" key="7">
    <source>
        <dbReference type="Proteomes" id="UP000535437"/>
    </source>
</evidence>
<feature type="domain" description="HTH arsR-type" evidence="5">
    <location>
        <begin position="35"/>
        <end position="132"/>
    </location>
</feature>
<dbReference type="CDD" id="cd00090">
    <property type="entry name" value="HTH_ARSR"/>
    <property type="match status" value="1"/>
</dbReference>
<protein>
    <submittedName>
        <fullName evidence="6">ArsR family transcriptional regulator</fullName>
    </submittedName>
</protein>
<dbReference type="InterPro" id="IPR036390">
    <property type="entry name" value="WH_DNA-bd_sf"/>
</dbReference>
<dbReference type="SMART" id="SM00418">
    <property type="entry name" value="HTH_ARSR"/>
    <property type="match status" value="1"/>
</dbReference>
<dbReference type="InterPro" id="IPR036388">
    <property type="entry name" value="WH-like_DNA-bd_sf"/>
</dbReference>
<dbReference type="PANTHER" id="PTHR33154:SF18">
    <property type="entry name" value="ARSENICAL RESISTANCE OPERON REPRESSOR"/>
    <property type="match status" value="1"/>
</dbReference>
<dbReference type="InterPro" id="IPR051081">
    <property type="entry name" value="HTH_MetalResp_TranReg"/>
</dbReference>
<accession>A0A7Z0K8Z4</accession>
<dbReference type="Pfam" id="PF01022">
    <property type="entry name" value="HTH_5"/>
    <property type="match status" value="1"/>
</dbReference>
<dbReference type="RefSeq" id="WP_179541589.1">
    <property type="nucleotide sequence ID" value="NZ_BAAALL010000002.1"/>
</dbReference>
<dbReference type="Gene3D" id="1.10.10.10">
    <property type="entry name" value="Winged helix-like DNA-binding domain superfamily/Winged helix DNA-binding domain"/>
    <property type="match status" value="1"/>
</dbReference>
<dbReference type="EMBL" id="JACCFY010000001">
    <property type="protein sequence ID" value="NYJ78214.1"/>
    <property type="molecule type" value="Genomic_DNA"/>
</dbReference>
<dbReference type="SUPFAM" id="SSF46785">
    <property type="entry name" value="Winged helix' DNA-binding domain"/>
    <property type="match status" value="1"/>
</dbReference>
<proteinExistence type="predicted"/>
<keyword evidence="2" id="KW-0238">DNA-binding</keyword>
<feature type="region of interest" description="Disordered" evidence="4">
    <location>
        <begin position="1"/>
        <end position="20"/>
    </location>
</feature>